<dbReference type="GO" id="GO:1990544">
    <property type="term" value="P:mitochondrial ATP transmembrane transport"/>
    <property type="evidence" value="ECO:0007669"/>
    <property type="project" value="InterPro"/>
</dbReference>
<gene>
    <name evidence="17" type="ORF">EV420DRAFT_496450</name>
</gene>
<dbReference type="GeneID" id="85365921"/>
<organism evidence="17 18">
    <name type="scientific">Armillaria tabescens</name>
    <name type="common">Ringless honey mushroom</name>
    <name type="synonym">Agaricus tabescens</name>
    <dbReference type="NCBI Taxonomy" id="1929756"/>
    <lineage>
        <taxon>Eukaryota</taxon>
        <taxon>Fungi</taxon>
        <taxon>Dikarya</taxon>
        <taxon>Basidiomycota</taxon>
        <taxon>Agaricomycotina</taxon>
        <taxon>Agaricomycetes</taxon>
        <taxon>Agaricomycetidae</taxon>
        <taxon>Agaricales</taxon>
        <taxon>Marasmiineae</taxon>
        <taxon>Physalacriaceae</taxon>
        <taxon>Desarmillaria</taxon>
    </lineage>
</organism>
<evidence type="ECO:0000256" key="4">
    <source>
        <dbReference type="ARBA" id="ARBA00022448"/>
    </source>
</evidence>
<evidence type="ECO:0000256" key="11">
    <source>
        <dbReference type="ARBA" id="ARBA00023136"/>
    </source>
</evidence>
<dbReference type="PRINTS" id="PR00927">
    <property type="entry name" value="ADPTRNSLCASE"/>
</dbReference>
<keyword evidence="4 15" id="KW-0813">Transport</keyword>
<evidence type="ECO:0000256" key="15">
    <source>
        <dbReference type="RuleBase" id="RU000488"/>
    </source>
</evidence>
<name>A0AA39KCJ9_ARMTA</name>
<dbReference type="PANTHER" id="PTHR45635:SF14">
    <property type="entry name" value="ADP_ATP TRANSLOCASE"/>
    <property type="match status" value="1"/>
</dbReference>
<reference evidence="17" key="1">
    <citation type="submission" date="2023-06" db="EMBL/GenBank/DDBJ databases">
        <authorList>
            <consortium name="Lawrence Berkeley National Laboratory"/>
            <person name="Ahrendt S."/>
            <person name="Sahu N."/>
            <person name="Indic B."/>
            <person name="Wong-Bajracharya J."/>
            <person name="Merenyi Z."/>
            <person name="Ke H.-M."/>
            <person name="Monk M."/>
            <person name="Kocsube S."/>
            <person name="Drula E."/>
            <person name="Lipzen A."/>
            <person name="Balint B."/>
            <person name="Henrissat B."/>
            <person name="Andreopoulos B."/>
            <person name="Martin F.M."/>
            <person name="Harder C.B."/>
            <person name="Rigling D."/>
            <person name="Ford K.L."/>
            <person name="Foster G.D."/>
            <person name="Pangilinan J."/>
            <person name="Papanicolaou A."/>
            <person name="Barry K."/>
            <person name="LaButti K."/>
            <person name="Viragh M."/>
            <person name="Koriabine M."/>
            <person name="Yan M."/>
            <person name="Riley R."/>
            <person name="Champramary S."/>
            <person name="Plett K.L."/>
            <person name="Tsai I.J."/>
            <person name="Slot J."/>
            <person name="Sipos G."/>
            <person name="Plett J."/>
            <person name="Nagy L.G."/>
            <person name="Grigoriev I.V."/>
        </authorList>
    </citation>
    <scope>NUCLEOTIDE SEQUENCE</scope>
    <source>
        <strain evidence="17">CCBAS 213</strain>
    </source>
</reference>
<keyword evidence="8" id="KW-0999">Mitochondrion inner membrane</keyword>
<dbReference type="InterPro" id="IPR023395">
    <property type="entry name" value="MCP_dom_sf"/>
</dbReference>
<evidence type="ECO:0000256" key="8">
    <source>
        <dbReference type="ARBA" id="ARBA00022792"/>
    </source>
</evidence>
<evidence type="ECO:0000256" key="3">
    <source>
        <dbReference type="ARBA" id="ARBA00011245"/>
    </source>
</evidence>
<feature type="repeat" description="Solcar" evidence="14">
    <location>
        <begin position="115"/>
        <end position="193"/>
    </location>
</feature>
<dbReference type="AlphaFoldDB" id="A0AA39KCJ9"/>
<dbReference type="Gene3D" id="1.50.40.10">
    <property type="entry name" value="Mitochondrial carrier domain"/>
    <property type="match status" value="1"/>
</dbReference>
<keyword evidence="11 14" id="KW-0472">Membrane</keyword>
<evidence type="ECO:0000256" key="12">
    <source>
        <dbReference type="ARBA" id="ARBA00024143"/>
    </source>
</evidence>
<dbReference type="Pfam" id="PF00153">
    <property type="entry name" value="Mito_carr"/>
    <property type="match status" value="2"/>
</dbReference>
<sequence length="193" mass="21838">MSDVKKGKTPKEFAVDFLMGGVLAAVSKTSAAPIERIKLMVQNQDEMIKQGRLSTPYKGVTDAFKRTYADEGLVALWRGNTVNIIRYFPTQALNFAFKDYFKSLFGFKRNEGYWKWFAGNVASSSAAGASSLLFLYSLDYARTRLANDTKSIKGGGERQFNGLADVYKKTYASDGIFFFFESCWYVMYRNPTR</sequence>
<evidence type="ECO:0000256" key="9">
    <source>
        <dbReference type="ARBA" id="ARBA00022989"/>
    </source>
</evidence>
<dbReference type="EMBL" id="JAUEPS010000021">
    <property type="protein sequence ID" value="KAK0457470.1"/>
    <property type="molecule type" value="Genomic_DNA"/>
</dbReference>
<evidence type="ECO:0000313" key="17">
    <source>
        <dbReference type="EMBL" id="KAK0457470.1"/>
    </source>
</evidence>
<evidence type="ECO:0000256" key="6">
    <source>
        <dbReference type="ARBA" id="ARBA00022692"/>
    </source>
</evidence>
<comment type="subcellular location">
    <subcellularLocation>
        <location evidence="16">Membrane</location>
        <topology evidence="16">Multi-pass membrane protein</topology>
    </subcellularLocation>
    <subcellularLocation>
        <location evidence="1">Mitochondrion inner membrane</location>
        <topology evidence="1">Multi-pass membrane protein</topology>
    </subcellularLocation>
</comment>
<evidence type="ECO:0000256" key="2">
    <source>
        <dbReference type="ARBA" id="ARBA00006375"/>
    </source>
</evidence>
<dbReference type="Proteomes" id="UP001175211">
    <property type="component" value="Unassembled WGS sequence"/>
</dbReference>
<comment type="catalytic activity">
    <reaction evidence="12">
        <text>ADP(in) + ATP(out) = ADP(out) + ATP(in)</text>
        <dbReference type="Rhea" id="RHEA:34999"/>
        <dbReference type="ChEBI" id="CHEBI:30616"/>
        <dbReference type="ChEBI" id="CHEBI:456216"/>
    </reaction>
    <physiologicalReaction direction="left-to-right" evidence="12">
        <dbReference type="Rhea" id="RHEA:35000"/>
    </physiologicalReaction>
</comment>
<feature type="repeat" description="Solcar" evidence="14">
    <location>
        <begin position="11"/>
        <end position="104"/>
    </location>
</feature>
<dbReference type="GO" id="GO:0005743">
    <property type="term" value="C:mitochondrial inner membrane"/>
    <property type="evidence" value="ECO:0007669"/>
    <property type="project" value="UniProtKB-SubCell"/>
</dbReference>
<dbReference type="InterPro" id="IPR018108">
    <property type="entry name" value="MCP_transmembrane"/>
</dbReference>
<keyword evidence="18" id="KW-1185">Reference proteome</keyword>
<evidence type="ECO:0000256" key="7">
    <source>
        <dbReference type="ARBA" id="ARBA00022737"/>
    </source>
</evidence>
<evidence type="ECO:0000256" key="13">
    <source>
        <dbReference type="ARBA" id="ARBA00045250"/>
    </source>
</evidence>
<keyword evidence="7" id="KW-0677">Repeat</keyword>
<dbReference type="PRINTS" id="PR00926">
    <property type="entry name" value="MITOCARRIER"/>
</dbReference>
<evidence type="ECO:0000256" key="16">
    <source>
        <dbReference type="RuleBase" id="RU368008"/>
    </source>
</evidence>
<dbReference type="RefSeq" id="XP_060329782.1">
    <property type="nucleotide sequence ID" value="XM_060482373.1"/>
</dbReference>
<evidence type="ECO:0000313" key="18">
    <source>
        <dbReference type="Proteomes" id="UP001175211"/>
    </source>
</evidence>
<keyword evidence="9" id="KW-1133">Transmembrane helix</keyword>
<dbReference type="GO" id="GO:0140021">
    <property type="term" value="P:mitochondrial ADP transmembrane transport"/>
    <property type="evidence" value="ECO:0007669"/>
    <property type="project" value="InterPro"/>
</dbReference>
<evidence type="ECO:0000256" key="10">
    <source>
        <dbReference type="ARBA" id="ARBA00023128"/>
    </source>
</evidence>
<accession>A0AA39KCJ9</accession>
<dbReference type="InterPro" id="IPR002113">
    <property type="entry name" value="ADT_euk_type"/>
</dbReference>
<proteinExistence type="inferred from homology"/>
<comment type="function">
    <text evidence="13">ADP:ATP antiporter that mediates import of ADP into the mitochondrial matrix for ATP synthesis, and export of ATP out to fuel the cell. Cycles between the cytoplasmic-open state (c-state) and the matrix-open state (m-state): operates by the alternating access mechanism with a single substrate-binding site intermittently exposed to either the cytosolic (c-state) or matrix (m-state) side of the inner mitochondrial membrane.</text>
</comment>
<protein>
    <recommendedName>
        <fullName evidence="16">ADP/ATP translocase</fullName>
    </recommendedName>
    <alternativeName>
        <fullName evidence="16">ADP,ATP carrier protein</fullName>
    </alternativeName>
</protein>
<evidence type="ECO:0000256" key="5">
    <source>
        <dbReference type="ARBA" id="ARBA00022449"/>
    </source>
</evidence>
<keyword evidence="6 14" id="KW-0812">Transmembrane</keyword>
<comment type="function">
    <text evidence="16">Catalyzes the exchange of ADP and ATP across the membrane.</text>
</comment>
<dbReference type="PANTHER" id="PTHR45635">
    <property type="entry name" value="ADP,ATP CARRIER PROTEIN 1-RELATED-RELATED"/>
    <property type="match status" value="1"/>
</dbReference>
<comment type="subunit">
    <text evidence="3 16">Monomer.</text>
</comment>
<dbReference type="PROSITE" id="PS50920">
    <property type="entry name" value="SOLCAR"/>
    <property type="match status" value="2"/>
</dbReference>
<dbReference type="SUPFAM" id="SSF103506">
    <property type="entry name" value="Mitochondrial carrier"/>
    <property type="match status" value="1"/>
</dbReference>
<evidence type="ECO:0000256" key="14">
    <source>
        <dbReference type="PROSITE-ProRule" id="PRU00282"/>
    </source>
</evidence>
<evidence type="ECO:0000256" key="1">
    <source>
        <dbReference type="ARBA" id="ARBA00004448"/>
    </source>
</evidence>
<comment type="similarity">
    <text evidence="2 15">Belongs to the mitochondrial carrier (TC 2.A.29) family.</text>
</comment>
<keyword evidence="10" id="KW-0496">Mitochondrion</keyword>
<keyword evidence="5" id="KW-0050">Antiport</keyword>
<dbReference type="InterPro" id="IPR002067">
    <property type="entry name" value="MCP"/>
</dbReference>
<comment type="caution">
    <text evidence="17">The sequence shown here is derived from an EMBL/GenBank/DDBJ whole genome shotgun (WGS) entry which is preliminary data.</text>
</comment>
<dbReference type="GO" id="GO:0005471">
    <property type="term" value="F:ATP:ADP antiporter activity"/>
    <property type="evidence" value="ECO:0007669"/>
    <property type="project" value="UniProtKB-UniRule"/>
</dbReference>